<evidence type="ECO:0000313" key="2">
    <source>
        <dbReference type="EMBL" id="KAF5762234.1"/>
    </source>
</evidence>
<reference evidence="2" key="2">
    <citation type="submission" date="2020-06" db="EMBL/GenBank/DDBJ databases">
        <title>Helianthus annuus Genome sequencing and assembly Release 2.</title>
        <authorList>
            <person name="Gouzy J."/>
            <person name="Langlade N."/>
            <person name="Munos S."/>
        </authorList>
    </citation>
    <scope>NUCLEOTIDE SEQUENCE</scope>
    <source>
        <tissue evidence="2">Leaves</tissue>
    </source>
</reference>
<reference evidence="2" key="1">
    <citation type="journal article" date="2017" name="Nature">
        <title>The sunflower genome provides insights into oil metabolism, flowering and Asterid evolution.</title>
        <authorList>
            <person name="Badouin H."/>
            <person name="Gouzy J."/>
            <person name="Grassa C.J."/>
            <person name="Murat F."/>
            <person name="Staton S.E."/>
            <person name="Cottret L."/>
            <person name="Lelandais-Briere C."/>
            <person name="Owens G.L."/>
            <person name="Carrere S."/>
            <person name="Mayjonade B."/>
            <person name="Legrand L."/>
            <person name="Gill N."/>
            <person name="Kane N.C."/>
            <person name="Bowers J.E."/>
            <person name="Hubner S."/>
            <person name="Bellec A."/>
            <person name="Berard A."/>
            <person name="Berges H."/>
            <person name="Blanchet N."/>
            <person name="Boniface M.C."/>
            <person name="Brunel D."/>
            <person name="Catrice O."/>
            <person name="Chaidir N."/>
            <person name="Claudel C."/>
            <person name="Donnadieu C."/>
            <person name="Faraut T."/>
            <person name="Fievet G."/>
            <person name="Helmstetter N."/>
            <person name="King M."/>
            <person name="Knapp S.J."/>
            <person name="Lai Z."/>
            <person name="Le Paslier M.C."/>
            <person name="Lippi Y."/>
            <person name="Lorenzon L."/>
            <person name="Mandel J.R."/>
            <person name="Marage G."/>
            <person name="Marchand G."/>
            <person name="Marquand E."/>
            <person name="Bret-Mestries E."/>
            <person name="Morien E."/>
            <person name="Nambeesan S."/>
            <person name="Nguyen T."/>
            <person name="Pegot-Espagnet P."/>
            <person name="Pouilly N."/>
            <person name="Raftis F."/>
            <person name="Sallet E."/>
            <person name="Schiex T."/>
            <person name="Thomas J."/>
            <person name="Vandecasteele C."/>
            <person name="Vares D."/>
            <person name="Vear F."/>
            <person name="Vautrin S."/>
            <person name="Crespi M."/>
            <person name="Mangin B."/>
            <person name="Burke J.M."/>
            <person name="Salse J."/>
            <person name="Munos S."/>
            <person name="Vincourt P."/>
            <person name="Rieseberg L.H."/>
            <person name="Langlade N.B."/>
        </authorList>
    </citation>
    <scope>NUCLEOTIDE SEQUENCE</scope>
    <source>
        <tissue evidence="2">Leaves</tissue>
    </source>
</reference>
<keyword evidence="3" id="KW-1185">Reference proteome</keyword>
<accession>A0A9K3H2F4</accession>
<evidence type="ECO:0000256" key="1">
    <source>
        <dbReference type="SAM" id="Phobius"/>
    </source>
</evidence>
<dbReference type="Gramene" id="mRNA:HanXRQr2_Chr16g0774361">
    <property type="protein sequence ID" value="CDS:HanXRQr2_Chr16g0774361.1"/>
    <property type="gene ID" value="HanXRQr2_Chr16g0774361"/>
</dbReference>
<protein>
    <submittedName>
        <fullName evidence="2">Uncharacterized protein</fullName>
    </submittedName>
</protein>
<gene>
    <name evidence="2" type="ORF">HanXRQr2_Chr16g0774361</name>
</gene>
<keyword evidence="1" id="KW-0472">Membrane</keyword>
<proteinExistence type="predicted"/>
<feature type="transmembrane region" description="Helical" evidence="1">
    <location>
        <begin position="22"/>
        <end position="44"/>
    </location>
</feature>
<dbReference type="AlphaFoldDB" id="A0A9K3H2F4"/>
<name>A0A9K3H2F4_HELAN</name>
<keyword evidence="1" id="KW-1133">Transmembrane helix</keyword>
<evidence type="ECO:0000313" key="3">
    <source>
        <dbReference type="Proteomes" id="UP000215914"/>
    </source>
</evidence>
<sequence length="87" mass="10300">MYVFHIFNSHFYPFLFLFEFDWLYYPSVILFQIIRPPVVGILAFSPKKTPNHVLPPPLGAFLLRSWVGRSKLNARWRNLGPIRPFHG</sequence>
<dbReference type="EMBL" id="MNCJ02000331">
    <property type="protein sequence ID" value="KAF5762234.1"/>
    <property type="molecule type" value="Genomic_DNA"/>
</dbReference>
<comment type="caution">
    <text evidence="2">The sequence shown here is derived from an EMBL/GenBank/DDBJ whole genome shotgun (WGS) entry which is preliminary data.</text>
</comment>
<keyword evidence="1" id="KW-0812">Transmembrane</keyword>
<dbReference type="Proteomes" id="UP000215914">
    <property type="component" value="Unassembled WGS sequence"/>
</dbReference>
<organism evidence="2 3">
    <name type="scientific">Helianthus annuus</name>
    <name type="common">Common sunflower</name>
    <dbReference type="NCBI Taxonomy" id="4232"/>
    <lineage>
        <taxon>Eukaryota</taxon>
        <taxon>Viridiplantae</taxon>
        <taxon>Streptophyta</taxon>
        <taxon>Embryophyta</taxon>
        <taxon>Tracheophyta</taxon>
        <taxon>Spermatophyta</taxon>
        <taxon>Magnoliopsida</taxon>
        <taxon>eudicotyledons</taxon>
        <taxon>Gunneridae</taxon>
        <taxon>Pentapetalae</taxon>
        <taxon>asterids</taxon>
        <taxon>campanulids</taxon>
        <taxon>Asterales</taxon>
        <taxon>Asteraceae</taxon>
        <taxon>Asteroideae</taxon>
        <taxon>Heliantheae alliance</taxon>
        <taxon>Heliantheae</taxon>
        <taxon>Helianthus</taxon>
    </lineage>
</organism>